<accession>A0ABR2XL28</accession>
<gene>
    <name evidence="2" type="ORF">SCAR479_09027</name>
</gene>
<protein>
    <submittedName>
        <fullName evidence="2">Uncharacterized protein</fullName>
    </submittedName>
</protein>
<comment type="caution">
    <text evidence="2">The sequence shown here is derived from an EMBL/GenBank/DDBJ whole genome shotgun (WGS) entry which is preliminary data.</text>
</comment>
<proteinExistence type="predicted"/>
<evidence type="ECO:0000313" key="2">
    <source>
        <dbReference type="EMBL" id="KAK9774422.1"/>
    </source>
</evidence>
<feature type="signal peptide" evidence="1">
    <location>
        <begin position="1"/>
        <end position="18"/>
    </location>
</feature>
<keyword evidence="1" id="KW-0732">Signal</keyword>
<dbReference type="EMBL" id="JARVKM010000042">
    <property type="protein sequence ID" value="KAK9774422.1"/>
    <property type="molecule type" value="Genomic_DNA"/>
</dbReference>
<organism evidence="2 3">
    <name type="scientific">Seiridium cardinale</name>
    <dbReference type="NCBI Taxonomy" id="138064"/>
    <lineage>
        <taxon>Eukaryota</taxon>
        <taxon>Fungi</taxon>
        <taxon>Dikarya</taxon>
        <taxon>Ascomycota</taxon>
        <taxon>Pezizomycotina</taxon>
        <taxon>Sordariomycetes</taxon>
        <taxon>Xylariomycetidae</taxon>
        <taxon>Amphisphaeriales</taxon>
        <taxon>Sporocadaceae</taxon>
        <taxon>Seiridium</taxon>
    </lineage>
</organism>
<keyword evidence="3" id="KW-1185">Reference proteome</keyword>
<sequence>MKFSAATLFLATITYVSAAAVFIRDKQRAYDNETHNLKDRGLWRRYADTEPNYSKINGAVRVEMQRRQLSENMRAAAPASWCGWLRLHAG</sequence>
<feature type="chain" id="PRO_5045085942" evidence="1">
    <location>
        <begin position="19"/>
        <end position="90"/>
    </location>
</feature>
<name>A0ABR2XL28_9PEZI</name>
<dbReference type="Proteomes" id="UP001465668">
    <property type="component" value="Unassembled WGS sequence"/>
</dbReference>
<evidence type="ECO:0000313" key="3">
    <source>
        <dbReference type="Proteomes" id="UP001465668"/>
    </source>
</evidence>
<evidence type="ECO:0000256" key="1">
    <source>
        <dbReference type="SAM" id="SignalP"/>
    </source>
</evidence>
<reference evidence="2 3" key="1">
    <citation type="submission" date="2024-02" db="EMBL/GenBank/DDBJ databases">
        <title>First draft genome assembly of two strains of Seiridium cardinale.</title>
        <authorList>
            <person name="Emiliani G."/>
            <person name="Scali E."/>
        </authorList>
    </citation>
    <scope>NUCLEOTIDE SEQUENCE [LARGE SCALE GENOMIC DNA]</scope>
    <source>
        <strain evidence="2 3">BM-138-000479</strain>
    </source>
</reference>